<keyword evidence="2" id="KW-0479">Metal-binding</keyword>
<evidence type="ECO:0000256" key="2">
    <source>
        <dbReference type="ARBA" id="ARBA00022723"/>
    </source>
</evidence>
<evidence type="ECO:0000313" key="11">
    <source>
        <dbReference type="EMBL" id="CAF0767452.1"/>
    </source>
</evidence>
<comment type="function">
    <text evidence="8">Mitochondrial intermembrane chaperone that participates in the import and insertion of some multi-pass transmembrane proteins into the mitochondrial inner membrane. Also required for the transfer of beta-barrel precursors from the TOM complex to the sorting and assembly machinery (SAM complex) of the outer membrane. Acts as a chaperone-like protein that protects the hydrophobic precursors from aggregation and guide them through the mitochondrial intermembrane space.</text>
</comment>
<comment type="similarity">
    <text evidence="8">Belongs to the small Tim family.</text>
</comment>
<keyword evidence="8" id="KW-0472">Membrane</keyword>
<keyword evidence="6 8" id="KW-0496">Mitochondrion</keyword>
<comment type="subcellular location">
    <subcellularLocation>
        <location evidence="8">Mitochondrion inner membrane</location>
        <topology evidence="8">Peripheral membrane protein</topology>
        <orientation evidence="8">Intermembrane side</orientation>
    </subcellularLocation>
</comment>
<evidence type="ECO:0000256" key="1">
    <source>
        <dbReference type="ARBA" id="ARBA00022448"/>
    </source>
</evidence>
<proteinExistence type="inferred from homology"/>
<dbReference type="Proteomes" id="UP000663882">
    <property type="component" value="Unassembled WGS sequence"/>
</dbReference>
<gene>
    <name evidence="18" type="ORF">FNK824_LOCUS240</name>
    <name evidence="19" type="ORF">JBS370_LOCUS4942</name>
    <name evidence="13" type="ORF">JXQ802_LOCUS7558</name>
    <name evidence="14" type="ORF">JXQ802_LOCUS7800</name>
    <name evidence="17" type="ORF">OTI717_LOCUS676</name>
    <name evidence="12" type="ORF">PYM288_LOCUS7164</name>
    <name evidence="11" type="ORF">RFH988_LOCUS2174</name>
    <name evidence="15" type="ORF">SEV965_LOCUS5893</name>
    <name evidence="16" type="ORF">ZHD862_LOCUS14438</name>
</gene>
<dbReference type="Proteomes" id="UP000663823">
    <property type="component" value="Unassembled WGS sequence"/>
</dbReference>
<comment type="domain">
    <text evidence="8">The twin CX3C motif contains 4 conserved Cys residues that form 2 disulfide bonds in the mitochondrial intermembrane space.</text>
</comment>
<dbReference type="EMBL" id="CAJNOU010000185">
    <property type="protein sequence ID" value="CAF0906098.1"/>
    <property type="molecule type" value="Genomic_DNA"/>
</dbReference>
<evidence type="ECO:0000313" key="15">
    <source>
        <dbReference type="EMBL" id="CAF0906098.1"/>
    </source>
</evidence>
<dbReference type="InterPro" id="IPR004217">
    <property type="entry name" value="Tim10-like"/>
</dbReference>
<dbReference type="Pfam" id="PF02953">
    <property type="entry name" value="zf-Tim10_DDP"/>
    <property type="match status" value="1"/>
</dbReference>
<dbReference type="GO" id="GO:0005743">
    <property type="term" value="C:mitochondrial inner membrane"/>
    <property type="evidence" value="ECO:0007669"/>
    <property type="project" value="UniProtKB-SubCell"/>
</dbReference>
<evidence type="ECO:0000313" key="17">
    <source>
        <dbReference type="EMBL" id="CAF3483493.1"/>
    </source>
</evidence>
<dbReference type="GO" id="GO:0015031">
    <property type="term" value="P:protein transport"/>
    <property type="evidence" value="ECO:0007669"/>
    <property type="project" value="UniProtKB-KW"/>
</dbReference>
<feature type="domain" description="Tim10-like" evidence="10">
    <location>
        <begin position="3"/>
        <end position="62"/>
    </location>
</feature>
<keyword evidence="8" id="KW-0143">Chaperone</keyword>
<evidence type="ECO:0000256" key="8">
    <source>
        <dbReference type="RuleBase" id="RU367043"/>
    </source>
</evidence>
<evidence type="ECO:0000313" key="12">
    <source>
        <dbReference type="EMBL" id="CAF0853201.1"/>
    </source>
</evidence>
<evidence type="ECO:0000256" key="5">
    <source>
        <dbReference type="ARBA" id="ARBA00023010"/>
    </source>
</evidence>
<keyword evidence="20" id="KW-1185">Reference proteome</keyword>
<evidence type="ECO:0000313" key="19">
    <source>
        <dbReference type="EMBL" id="CAF3624173.1"/>
    </source>
</evidence>
<dbReference type="SUPFAM" id="SSF144122">
    <property type="entry name" value="Tim10-like"/>
    <property type="match status" value="1"/>
</dbReference>
<keyword evidence="5 8" id="KW-0811">Translocation</keyword>
<dbReference type="Proteomes" id="UP000663836">
    <property type="component" value="Unassembled WGS sequence"/>
</dbReference>
<evidence type="ECO:0000313" key="20">
    <source>
        <dbReference type="Proteomes" id="UP000663870"/>
    </source>
</evidence>
<evidence type="ECO:0000313" key="21">
    <source>
        <dbReference type="Proteomes" id="UP000663874"/>
    </source>
</evidence>
<protein>
    <recommendedName>
        <fullName evidence="8">Mitochondrial import inner membrane translocase subunit</fullName>
    </recommendedName>
</protein>
<dbReference type="EMBL" id="CAJOBE010000008">
    <property type="protein sequence ID" value="CAF3536392.1"/>
    <property type="molecule type" value="Genomic_DNA"/>
</dbReference>
<evidence type="ECO:0000256" key="6">
    <source>
        <dbReference type="ARBA" id="ARBA00023128"/>
    </source>
</evidence>
<organism evidence="18 21">
    <name type="scientific">Rotaria sordida</name>
    <dbReference type="NCBI Taxonomy" id="392033"/>
    <lineage>
        <taxon>Eukaryota</taxon>
        <taxon>Metazoa</taxon>
        <taxon>Spiralia</taxon>
        <taxon>Gnathifera</taxon>
        <taxon>Rotifera</taxon>
        <taxon>Eurotatoria</taxon>
        <taxon>Bdelloidea</taxon>
        <taxon>Philodinida</taxon>
        <taxon>Philodinidae</taxon>
        <taxon>Rotaria</taxon>
    </lineage>
</organism>
<feature type="compositionally biased region" description="Polar residues" evidence="9">
    <location>
        <begin position="77"/>
        <end position="98"/>
    </location>
</feature>
<accession>A0A818J6D7</accession>
<evidence type="ECO:0000259" key="10">
    <source>
        <dbReference type="Pfam" id="PF02953"/>
    </source>
</evidence>
<dbReference type="EMBL" id="CAJNOL010000127">
    <property type="protein sequence ID" value="CAF0868493.1"/>
    <property type="molecule type" value="Genomic_DNA"/>
</dbReference>
<comment type="subunit">
    <text evidence="8">Heterohexamer.</text>
</comment>
<evidence type="ECO:0000256" key="9">
    <source>
        <dbReference type="SAM" id="MobiDB-lite"/>
    </source>
</evidence>
<dbReference type="Gene3D" id="1.10.287.810">
    <property type="entry name" value="Mitochondrial import inner membrane translocase subunit tim13 like domains"/>
    <property type="match status" value="1"/>
</dbReference>
<evidence type="ECO:0000256" key="4">
    <source>
        <dbReference type="ARBA" id="ARBA00022927"/>
    </source>
</evidence>
<evidence type="ECO:0000313" key="14">
    <source>
        <dbReference type="EMBL" id="CAF0873723.1"/>
    </source>
</evidence>
<evidence type="ECO:0000313" key="18">
    <source>
        <dbReference type="EMBL" id="CAF3536392.1"/>
    </source>
</evidence>
<dbReference type="EMBL" id="CAJNOO010000046">
    <property type="protein sequence ID" value="CAF0767452.1"/>
    <property type="molecule type" value="Genomic_DNA"/>
</dbReference>
<dbReference type="PANTHER" id="PTHR13172">
    <property type="entry name" value="MITOCHONDRIAL IMPORT INNER MEMBRANE TRANSLOCASE SUBUNIT TIM9B"/>
    <property type="match status" value="1"/>
</dbReference>
<keyword evidence="8" id="KW-0999">Mitochondrion inner membrane</keyword>
<comment type="caution">
    <text evidence="18">The sequence shown here is derived from an EMBL/GenBank/DDBJ whole genome shotgun (WGS) entry which is preliminary data.</text>
</comment>
<name>A0A818J6D7_9BILA</name>
<dbReference type="GO" id="GO:0046872">
    <property type="term" value="F:metal ion binding"/>
    <property type="evidence" value="ECO:0007669"/>
    <property type="project" value="UniProtKB-KW"/>
</dbReference>
<dbReference type="AlphaFoldDB" id="A0A818J6D7"/>
<dbReference type="OrthoDB" id="1551503at2759"/>
<keyword evidence="3" id="KW-0862">Zinc</keyword>
<dbReference type="InterPro" id="IPR050673">
    <property type="entry name" value="Mito_inner_translocase_sub"/>
</dbReference>
<dbReference type="Proteomes" id="UP000663870">
    <property type="component" value="Unassembled WGS sequence"/>
</dbReference>
<dbReference type="EMBL" id="CAJNOH010000085">
    <property type="protein sequence ID" value="CAF0853201.1"/>
    <property type="molecule type" value="Genomic_DNA"/>
</dbReference>
<evidence type="ECO:0000256" key="7">
    <source>
        <dbReference type="ARBA" id="ARBA00023157"/>
    </source>
</evidence>
<evidence type="ECO:0000313" key="13">
    <source>
        <dbReference type="EMBL" id="CAF0868493.1"/>
    </source>
</evidence>
<dbReference type="EMBL" id="CAJOBD010000248">
    <property type="protein sequence ID" value="CAF3624173.1"/>
    <property type="molecule type" value="Genomic_DNA"/>
</dbReference>
<keyword evidence="1 8" id="KW-0813">Transport</keyword>
<keyword evidence="7 8" id="KW-1015">Disulfide bond</keyword>
<evidence type="ECO:0000313" key="16">
    <source>
        <dbReference type="EMBL" id="CAF1038774.1"/>
    </source>
</evidence>
<dbReference type="EMBL" id="CAJNOL010000133">
    <property type="protein sequence ID" value="CAF0873723.1"/>
    <property type="molecule type" value="Genomic_DNA"/>
</dbReference>
<evidence type="ECO:0000256" key="3">
    <source>
        <dbReference type="ARBA" id="ARBA00022833"/>
    </source>
</evidence>
<dbReference type="Proteomes" id="UP000663864">
    <property type="component" value="Unassembled WGS sequence"/>
</dbReference>
<dbReference type="Proteomes" id="UP000663889">
    <property type="component" value="Unassembled WGS sequence"/>
</dbReference>
<dbReference type="Proteomes" id="UP000663874">
    <property type="component" value="Unassembled WGS sequence"/>
</dbReference>
<dbReference type="EMBL" id="CAJNOT010000626">
    <property type="protein sequence ID" value="CAF1038774.1"/>
    <property type="molecule type" value="Genomic_DNA"/>
</dbReference>
<dbReference type="EMBL" id="CAJOAX010000024">
    <property type="protein sequence ID" value="CAF3483493.1"/>
    <property type="molecule type" value="Genomic_DNA"/>
</dbReference>
<feature type="region of interest" description="Disordered" evidence="9">
    <location>
        <begin position="73"/>
        <end position="98"/>
    </location>
</feature>
<keyword evidence="4 8" id="KW-0653">Protein transport</keyword>
<dbReference type="InterPro" id="IPR035427">
    <property type="entry name" value="Tim10-like_dom_sf"/>
</dbReference>
<dbReference type="Proteomes" id="UP000663854">
    <property type="component" value="Unassembled WGS sequence"/>
</dbReference>
<sequence length="98" mass="11897">MSSQEQIFREFLETYNRIVEECFHRCIYTFNYRYLVDDEIDCITHCTSKYVNYNQRMAMNFADIQAKKMMDMHEQAEAQSQQPLQMMNNQINDNSKPF</sequence>
<reference evidence="18" key="1">
    <citation type="submission" date="2021-02" db="EMBL/GenBank/DDBJ databases">
        <authorList>
            <person name="Nowell W R."/>
        </authorList>
    </citation>
    <scope>NUCLEOTIDE SEQUENCE</scope>
</reference>